<dbReference type="Pfam" id="PF13585">
    <property type="entry name" value="CHU_C"/>
    <property type="match status" value="1"/>
</dbReference>
<dbReference type="NCBIfam" id="TIGR04131">
    <property type="entry name" value="Bac_Flav_CTERM"/>
    <property type="match status" value="1"/>
</dbReference>
<keyword evidence="3" id="KW-1185">Reference proteome</keyword>
<name>A0ABW5VF39_9FLAO</name>
<feature type="chain" id="PRO_5045065134" evidence="1">
    <location>
        <begin position="20"/>
        <end position="602"/>
    </location>
</feature>
<evidence type="ECO:0000313" key="2">
    <source>
        <dbReference type="EMBL" id="MFD2788870.1"/>
    </source>
</evidence>
<organism evidence="2 3">
    <name type="scientific">Arenibacter antarcticus</name>
    <dbReference type="NCBI Taxonomy" id="2040469"/>
    <lineage>
        <taxon>Bacteria</taxon>
        <taxon>Pseudomonadati</taxon>
        <taxon>Bacteroidota</taxon>
        <taxon>Flavobacteriia</taxon>
        <taxon>Flavobacteriales</taxon>
        <taxon>Flavobacteriaceae</taxon>
        <taxon>Arenibacter</taxon>
    </lineage>
</organism>
<accession>A0ABW5VF39</accession>
<proteinExistence type="predicted"/>
<reference evidence="3" key="1">
    <citation type="journal article" date="2019" name="Int. J. Syst. Evol. Microbiol.">
        <title>The Global Catalogue of Microorganisms (GCM) 10K type strain sequencing project: providing services to taxonomists for standard genome sequencing and annotation.</title>
        <authorList>
            <consortium name="The Broad Institute Genomics Platform"/>
            <consortium name="The Broad Institute Genome Sequencing Center for Infectious Disease"/>
            <person name="Wu L."/>
            <person name="Ma J."/>
        </authorList>
    </citation>
    <scope>NUCLEOTIDE SEQUENCE [LARGE SCALE GENOMIC DNA]</scope>
    <source>
        <strain evidence="3">KCTC 52924</strain>
    </source>
</reference>
<gene>
    <name evidence="2" type="ORF">ACFS1K_03765</name>
</gene>
<feature type="signal peptide" evidence="1">
    <location>
        <begin position="1"/>
        <end position="19"/>
    </location>
</feature>
<dbReference type="Proteomes" id="UP001597532">
    <property type="component" value="Unassembled WGS sequence"/>
</dbReference>
<dbReference type="InterPro" id="IPR026341">
    <property type="entry name" value="T9SS_type_B"/>
</dbReference>
<dbReference type="RefSeq" id="WP_251809164.1">
    <property type="nucleotide sequence ID" value="NZ_CP166679.1"/>
</dbReference>
<dbReference type="EMBL" id="JBHUOK010000008">
    <property type="protein sequence ID" value="MFD2788870.1"/>
    <property type="molecule type" value="Genomic_DNA"/>
</dbReference>
<keyword evidence="1" id="KW-0732">Signal</keyword>
<comment type="caution">
    <text evidence="2">The sequence shown here is derived from an EMBL/GenBank/DDBJ whole genome shotgun (WGS) entry which is preliminary data.</text>
</comment>
<protein>
    <submittedName>
        <fullName evidence="2">T9SS type B sorting domain-containing protein</fullName>
    </submittedName>
</protein>
<evidence type="ECO:0000256" key="1">
    <source>
        <dbReference type="SAM" id="SignalP"/>
    </source>
</evidence>
<sequence length="602" mass="66028">MKQLVIVYVVICYFGTCLAMGQVAPDCSNAVPICSNTPINGGTLGYGIDDFGGETKSGCLEKTLDSGVIESNSAWYRFRTGASGKLGFNIGIDPNEDWDFALYKASHCGALGTPIRCNFYDNREKNSFLGVGENPTAPKVNVQYEAWLEVQPGEDYYLLVNNFSNINSGFSIQFTGNIFVTNPYNALDCSIVSNLLGPPISACENENVVLDATTQNAISYAWYKDVGSGYFLIPSENLATLPVSEAAYYRVGVFVPPQNTIISDVQVGFFPAPTSNFVTSESMCLDQGYMDLNKKDQEALGGQSPEKVLITYHTSSADAYEGKNALDKNHQLQAGEQTIYIRATAAQNPTCIEASQNFKINAYQPYVVDFPLEIFLCEGEPTVVIGDTSPNLDYDYQWNTGAQTSSILVSEAGKYSVVIRDKLGLGVCDASIVVAVYSSMPPSISEVLIDELKDLNTITIIMGSKGDFEYQLNDGPYQENNVFYGVLPGEHRVTVNDLNGCGAITETVIVVGYFKFFSPNGDGINDSWSIQGISNLTEPLVSIFDRYGKLLKQITQNNKGWDGTYNGLSMPADDYWFSLSFVDRDGNRIMAKYINNHFALKR</sequence>
<evidence type="ECO:0000313" key="3">
    <source>
        <dbReference type="Proteomes" id="UP001597532"/>
    </source>
</evidence>